<evidence type="ECO:0000256" key="11">
    <source>
        <dbReference type="RuleBase" id="RU000682"/>
    </source>
</evidence>
<dbReference type="FunFam" id="2.10.110.10:FF:000032">
    <property type="entry name" value="LIM/homeobox protein Lhx3"/>
    <property type="match status" value="1"/>
</dbReference>
<dbReference type="PANTHER" id="PTHR24208">
    <property type="entry name" value="LIM/HOMEOBOX PROTEIN LHX"/>
    <property type="match status" value="1"/>
</dbReference>
<evidence type="ECO:0000256" key="1">
    <source>
        <dbReference type="ARBA" id="ARBA00004123"/>
    </source>
</evidence>
<dbReference type="SMART" id="SM00389">
    <property type="entry name" value="HOX"/>
    <property type="match status" value="1"/>
</dbReference>
<feature type="compositionally biased region" description="Low complexity" evidence="12">
    <location>
        <begin position="440"/>
        <end position="449"/>
    </location>
</feature>
<keyword evidence="16" id="KW-1185">Reference proteome</keyword>
<dbReference type="PROSITE" id="PS00478">
    <property type="entry name" value="LIM_DOMAIN_1"/>
    <property type="match status" value="1"/>
</dbReference>
<dbReference type="PROSITE" id="PS50023">
    <property type="entry name" value="LIM_DOMAIN_2"/>
    <property type="match status" value="2"/>
</dbReference>
<dbReference type="Gene3D" id="2.10.110.10">
    <property type="entry name" value="Cysteine Rich Protein"/>
    <property type="match status" value="2"/>
</dbReference>
<evidence type="ECO:0000256" key="4">
    <source>
        <dbReference type="ARBA" id="ARBA00022833"/>
    </source>
</evidence>
<organism evidence="15 16">
    <name type="scientific">Ciona intestinalis</name>
    <name type="common">Transparent sea squirt</name>
    <name type="synonym">Ascidia intestinalis</name>
    <dbReference type="NCBI Taxonomy" id="7719"/>
    <lineage>
        <taxon>Eukaryota</taxon>
        <taxon>Metazoa</taxon>
        <taxon>Chordata</taxon>
        <taxon>Tunicata</taxon>
        <taxon>Ascidiacea</taxon>
        <taxon>Phlebobranchia</taxon>
        <taxon>Cionidae</taxon>
        <taxon>Ciona</taxon>
    </lineage>
</organism>
<evidence type="ECO:0000256" key="7">
    <source>
        <dbReference type="ARBA" id="ARBA00023155"/>
    </source>
</evidence>
<keyword evidence="7 9" id="KW-0371">Homeobox</keyword>
<feature type="compositionally biased region" description="Basic and acidic residues" evidence="12">
    <location>
        <begin position="381"/>
        <end position="392"/>
    </location>
</feature>
<feature type="domain" description="LIM zinc-binding" evidence="13">
    <location>
        <begin position="193"/>
        <end position="252"/>
    </location>
</feature>
<name>F6QIP6_CIOIN</name>
<dbReference type="PROSITE" id="PS50071">
    <property type="entry name" value="HOMEOBOX_2"/>
    <property type="match status" value="1"/>
</dbReference>
<dbReference type="CDD" id="cd09376">
    <property type="entry name" value="LIM2_Lhx3_Lhx4"/>
    <property type="match status" value="1"/>
</dbReference>
<dbReference type="FunFam" id="1.10.10.60:FF:000219">
    <property type="entry name" value="LIM/homeobox protein Lhx3"/>
    <property type="match status" value="1"/>
</dbReference>
<dbReference type="STRING" id="7719.ENSCINP00000018414"/>
<evidence type="ECO:0000259" key="14">
    <source>
        <dbReference type="PROSITE" id="PS50071"/>
    </source>
</evidence>
<dbReference type="Proteomes" id="UP000008144">
    <property type="component" value="Unassembled WGS sequence"/>
</dbReference>
<evidence type="ECO:0000256" key="8">
    <source>
        <dbReference type="ARBA" id="ARBA00023242"/>
    </source>
</evidence>
<keyword evidence="3" id="KW-0677">Repeat</keyword>
<accession>A0A1W3JRE3</accession>
<feature type="compositionally biased region" description="Basic and acidic residues" evidence="12">
    <location>
        <begin position="17"/>
        <end position="29"/>
    </location>
</feature>
<gene>
    <name evidence="15" type="primary">lhx3</name>
</gene>
<dbReference type="GeneTree" id="ENSGT00940000167674"/>
<feature type="region of interest" description="Disordered" evidence="12">
    <location>
        <begin position="377"/>
        <end position="456"/>
    </location>
</feature>
<feature type="domain" description="Homeobox" evidence="14">
    <location>
        <begin position="321"/>
        <end position="381"/>
    </location>
</feature>
<dbReference type="Pfam" id="PF00412">
    <property type="entry name" value="LIM"/>
    <property type="match status" value="2"/>
</dbReference>
<proteinExistence type="predicted"/>
<reference evidence="15" key="3">
    <citation type="submission" date="2025-09" db="UniProtKB">
        <authorList>
            <consortium name="Ensembl"/>
        </authorList>
    </citation>
    <scope>IDENTIFICATION</scope>
</reference>
<dbReference type="GO" id="GO:0030182">
    <property type="term" value="P:neuron differentiation"/>
    <property type="evidence" value="ECO:0000318"/>
    <property type="project" value="GO_Central"/>
</dbReference>
<keyword evidence="2 10" id="KW-0479">Metal-binding</keyword>
<evidence type="ECO:0000256" key="3">
    <source>
        <dbReference type="ARBA" id="ARBA00022737"/>
    </source>
</evidence>
<dbReference type="FunFam" id="2.10.110.10:FF:000006">
    <property type="entry name" value="LIM homeobox transcription factor 1-beta"/>
    <property type="match status" value="1"/>
</dbReference>
<dbReference type="InterPro" id="IPR050453">
    <property type="entry name" value="LIM_Homeobox_TF"/>
</dbReference>
<protein>
    <submittedName>
        <fullName evidence="15">LIM/homeobox protein Lhx3a type 1</fullName>
    </submittedName>
</protein>
<reference evidence="15" key="2">
    <citation type="submission" date="2025-08" db="UniProtKB">
        <authorList>
            <consortium name="Ensembl"/>
        </authorList>
    </citation>
    <scope>IDENTIFICATION</scope>
</reference>
<feature type="compositionally biased region" description="Basic residues" evidence="12">
    <location>
        <begin position="416"/>
        <end position="429"/>
    </location>
</feature>
<keyword evidence="4 10" id="KW-0862">Zinc</keyword>
<feature type="compositionally biased region" description="Polar residues" evidence="12">
    <location>
        <begin position="1"/>
        <end position="13"/>
    </location>
</feature>
<reference evidence="16" key="1">
    <citation type="journal article" date="2002" name="Science">
        <title>The draft genome of Ciona intestinalis: insights into chordate and vertebrate origins.</title>
        <authorList>
            <person name="Dehal P."/>
            <person name="Satou Y."/>
            <person name="Campbell R.K."/>
            <person name="Chapman J."/>
            <person name="Degnan B."/>
            <person name="De Tomaso A."/>
            <person name="Davidson B."/>
            <person name="Di Gregorio A."/>
            <person name="Gelpke M."/>
            <person name="Goodstein D.M."/>
            <person name="Harafuji N."/>
            <person name="Hastings K.E."/>
            <person name="Ho I."/>
            <person name="Hotta K."/>
            <person name="Huang W."/>
            <person name="Kawashima T."/>
            <person name="Lemaire P."/>
            <person name="Martinez D."/>
            <person name="Meinertzhagen I.A."/>
            <person name="Necula S."/>
            <person name="Nonaka M."/>
            <person name="Putnam N."/>
            <person name="Rash S."/>
            <person name="Saiga H."/>
            <person name="Satake M."/>
            <person name="Terry A."/>
            <person name="Yamada L."/>
            <person name="Wang H.G."/>
            <person name="Awazu S."/>
            <person name="Azumi K."/>
            <person name="Boore J."/>
            <person name="Branno M."/>
            <person name="Chin-Bow S."/>
            <person name="DeSantis R."/>
            <person name="Doyle S."/>
            <person name="Francino P."/>
            <person name="Keys D.N."/>
            <person name="Haga S."/>
            <person name="Hayashi H."/>
            <person name="Hino K."/>
            <person name="Imai K.S."/>
            <person name="Inaba K."/>
            <person name="Kano S."/>
            <person name="Kobayashi K."/>
            <person name="Kobayashi M."/>
            <person name="Lee B.I."/>
            <person name="Makabe K.W."/>
            <person name="Manohar C."/>
            <person name="Matassi G."/>
            <person name="Medina M."/>
            <person name="Mochizuki Y."/>
            <person name="Mount S."/>
            <person name="Morishita T."/>
            <person name="Miura S."/>
            <person name="Nakayama A."/>
            <person name="Nishizaka S."/>
            <person name="Nomoto H."/>
            <person name="Ohta F."/>
            <person name="Oishi K."/>
            <person name="Rigoutsos I."/>
            <person name="Sano M."/>
            <person name="Sasaki A."/>
            <person name="Sasakura Y."/>
            <person name="Shoguchi E."/>
            <person name="Shin-i T."/>
            <person name="Spagnuolo A."/>
            <person name="Stainier D."/>
            <person name="Suzuki M.M."/>
            <person name="Tassy O."/>
            <person name="Takatori N."/>
            <person name="Tokuoka M."/>
            <person name="Yagi K."/>
            <person name="Yoshizaki F."/>
            <person name="Wada S."/>
            <person name="Zhang C."/>
            <person name="Hyatt P.D."/>
            <person name="Larimer F."/>
            <person name="Detter C."/>
            <person name="Doggett N."/>
            <person name="Glavina T."/>
            <person name="Hawkins T."/>
            <person name="Richardson P."/>
            <person name="Lucas S."/>
            <person name="Kohara Y."/>
            <person name="Levine M."/>
            <person name="Satoh N."/>
            <person name="Rokhsar D.S."/>
        </authorList>
    </citation>
    <scope>NUCLEOTIDE SEQUENCE [LARGE SCALE GENOMIC DNA]</scope>
</reference>
<dbReference type="InterPro" id="IPR001781">
    <property type="entry name" value="Znf_LIM"/>
</dbReference>
<dbReference type="OMA" id="GESPCFA"/>
<evidence type="ECO:0000256" key="12">
    <source>
        <dbReference type="SAM" id="MobiDB-lite"/>
    </source>
</evidence>
<evidence type="ECO:0000256" key="5">
    <source>
        <dbReference type="ARBA" id="ARBA00023038"/>
    </source>
</evidence>
<dbReference type="SUPFAM" id="SSF46689">
    <property type="entry name" value="Homeodomain-like"/>
    <property type="match status" value="1"/>
</dbReference>
<dbReference type="Gene3D" id="1.10.10.60">
    <property type="entry name" value="Homeodomain-like"/>
    <property type="match status" value="1"/>
</dbReference>
<evidence type="ECO:0000259" key="13">
    <source>
        <dbReference type="PROSITE" id="PS50023"/>
    </source>
</evidence>
<keyword evidence="6 9" id="KW-0238">DNA-binding</keyword>
<dbReference type="Ensembl" id="ENSCINT00000018414.3">
    <property type="protein sequence ID" value="ENSCINP00000018414.3"/>
    <property type="gene ID" value="ENSCING00000009072.3"/>
</dbReference>
<dbReference type="CDD" id="cd09466">
    <property type="entry name" value="LIM1_Lhx3a"/>
    <property type="match status" value="1"/>
</dbReference>
<dbReference type="GeneID" id="778667"/>
<dbReference type="GO" id="GO:0006357">
    <property type="term" value="P:regulation of transcription by RNA polymerase II"/>
    <property type="evidence" value="ECO:0000318"/>
    <property type="project" value="GO_Central"/>
</dbReference>
<dbReference type="InParanoid" id="F6QIP6"/>
<sequence>MQTGSEFHQNSAGSIRHQPDIAYHQDRKHLSTQQWDDNGKKSDVNQDDDFDQYVDDDVGYDVGDDFDDDDDDDGIVVDCDDDRDSLMDLDFSTSLLSGHSGDFQDRKHDFPTSSLQELFSMTQSVTSSSCDVTNLVTSSIQSHPDLNDSGIVTTVGESPQNPFLPQTSSKQTDSAGSLFALLSSDQRIQAKIPKCTGCDHHIFDRYILKVQDKPWHSQCLKCNDCGRQLTDKCFSRGSYVYCKEDFFKRFGTKCSGCELAIPPTQVVRRAQDNVYHLECFRCFMCSEQLGTGDQFYLLDDSRLVCKKDYEHAKSRDLDMDNGIKRPRTTITAKQLETLKIAYNQSPKPARHVREQLSSDTGLDMRVVQVWFQNRRAKEKRLKKDTGRQRWGELFRSGAPSSGPHCRPNPDSPPSGGKRRVGGHSNRKRPSSSPGGTRIAIPIPSSIQSPGRAPTNGQIESNFIAPEHNAPPHDGIMMGESPCFAPGEVPYPQQSSNHAYLSPGSIPDMGGFPNLTRNYDYVDGPQILGPGMAPIMKPPTNNAIPNYYVTSPQMHHNQHQKNDCDVISESSGHSNLSDLSSSPRSWLGELDHVTHFQ</sequence>
<dbReference type="SMART" id="SM00132">
    <property type="entry name" value="LIM"/>
    <property type="match status" value="2"/>
</dbReference>
<accession>F6QIP6</accession>
<feature type="region of interest" description="Disordered" evidence="12">
    <location>
        <begin position="1"/>
        <end position="73"/>
    </location>
</feature>
<comment type="subcellular location">
    <subcellularLocation>
        <location evidence="1 9 11">Nucleus</location>
    </subcellularLocation>
</comment>
<keyword evidence="5 10" id="KW-0440">LIM domain</keyword>
<dbReference type="HOGENOM" id="CLU_491709_0_0_1"/>
<evidence type="ECO:0000313" key="15">
    <source>
        <dbReference type="Ensembl" id="ENSCINP00000018414.3"/>
    </source>
</evidence>
<dbReference type="GO" id="GO:0000977">
    <property type="term" value="F:RNA polymerase II transcription regulatory region sequence-specific DNA binding"/>
    <property type="evidence" value="ECO:0000318"/>
    <property type="project" value="GO_Central"/>
</dbReference>
<dbReference type="Pfam" id="PF00046">
    <property type="entry name" value="Homeodomain"/>
    <property type="match status" value="1"/>
</dbReference>
<dbReference type="InterPro" id="IPR049594">
    <property type="entry name" value="Lhx3/4-like_LIM2"/>
</dbReference>
<dbReference type="PANTHER" id="PTHR24208:SF128">
    <property type="entry name" value="LIM3, ISOFORM G"/>
    <property type="match status" value="1"/>
</dbReference>
<feature type="domain" description="LIM zinc-binding" evidence="13">
    <location>
        <begin position="253"/>
        <end position="315"/>
    </location>
</feature>
<feature type="compositionally biased region" description="Acidic residues" evidence="12">
    <location>
        <begin position="45"/>
        <end position="73"/>
    </location>
</feature>
<feature type="DNA-binding region" description="Homeobox" evidence="9">
    <location>
        <begin position="323"/>
        <end position="382"/>
    </location>
</feature>
<evidence type="ECO:0000313" key="16">
    <source>
        <dbReference type="Proteomes" id="UP000008144"/>
    </source>
</evidence>
<dbReference type="SUPFAM" id="SSF57716">
    <property type="entry name" value="Glucocorticoid receptor-like (DNA-binding domain)"/>
    <property type="match status" value="2"/>
</dbReference>
<dbReference type="RefSeq" id="XP_026695532.1">
    <property type="nucleotide sequence ID" value="XM_026839731.1"/>
</dbReference>
<dbReference type="CTD" id="8022"/>
<dbReference type="InterPro" id="IPR001356">
    <property type="entry name" value="HD"/>
</dbReference>
<dbReference type="GO" id="GO:0008270">
    <property type="term" value="F:zinc ion binding"/>
    <property type="evidence" value="ECO:0007669"/>
    <property type="project" value="InterPro"/>
</dbReference>
<evidence type="ECO:0000256" key="9">
    <source>
        <dbReference type="PROSITE-ProRule" id="PRU00108"/>
    </source>
</evidence>
<dbReference type="GO" id="GO:0000981">
    <property type="term" value="F:DNA-binding transcription factor activity, RNA polymerase II-specific"/>
    <property type="evidence" value="ECO:0000318"/>
    <property type="project" value="GO_Central"/>
</dbReference>
<dbReference type="InterPro" id="IPR017970">
    <property type="entry name" value="Homeobox_CS"/>
</dbReference>
<dbReference type="PROSITE" id="PS00027">
    <property type="entry name" value="HOMEOBOX_1"/>
    <property type="match status" value="1"/>
</dbReference>
<keyword evidence="8 9" id="KW-0539">Nucleus</keyword>
<dbReference type="AlphaFoldDB" id="F6QIP6"/>
<evidence type="ECO:0000256" key="6">
    <source>
        <dbReference type="ARBA" id="ARBA00023125"/>
    </source>
</evidence>
<feature type="compositionally biased region" description="Low complexity" evidence="12">
    <location>
        <begin position="567"/>
        <end position="583"/>
    </location>
</feature>
<dbReference type="GO" id="GO:0005634">
    <property type="term" value="C:nucleus"/>
    <property type="evidence" value="ECO:0000318"/>
    <property type="project" value="GO_Central"/>
</dbReference>
<dbReference type="CDD" id="cd00086">
    <property type="entry name" value="homeodomain"/>
    <property type="match status" value="1"/>
</dbReference>
<feature type="region of interest" description="Disordered" evidence="12">
    <location>
        <begin position="553"/>
        <end position="583"/>
    </location>
</feature>
<dbReference type="InterPro" id="IPR009057">
    <property type="entry name" value="Homeodomain-like_sf"/>
</dbReference>
<evidence type="ECO:0000256" key="10">
    <source>
        <dbReference type="PROSITE-ProRule" id="PRU00125"/>
    </source>
</evidence>
<evidence type="ECO:0000256" key="2">
    <source>
        <dbReference type="ARBA" id="ARBA00022723"/>
    </source>
</evidence>